<dbReference type="PANTHER" id="PTHR43757:SF2">
    <property type="entry name" value="AMINOMETHYLTRANSFERASE, MITOCHONDRIAL"/>
    <property type="match status" value="1"/>
</dbReference>
<feature type="domain" description="FAD dependent oxidoreductase" evidence="2">
    <location>
        <begin position="7"/>
        <end position="129"/>
    </location>
</feature>
<gene>
    <name evidence="6" type="ORF">METZ01_LOCUS82976</name>
</gene>
<evidence type="ECO:0000313" key="6">
    <source>
        <dbReference type="EMBL" id="SVA30122.1"/>
    </source>
</evidence>
<dbReference type="Pfam" id="PF01571">
    <property type="entry name" value="GCV_T"/>
    <property type="match status" value="1"/>
</dbReference>
<dbReference type="Pfam" id="PF16350">
    <property type="entry name" value="FAO_M"/>
    <property type="match status" value="1"/>
</dbReference>
<comment type="similarity">
    <text evidence="1">Belongs to the GcvT family.</text>
</comment>
<dbReference type="PANTHER" id="PTHR43757">
    <property type="entry name" value="AMINOMETHYLTRANSFERASE"/>
    <property type="match status" value="1"/>
</dbReference>
<evidence type="ECO:0000259" key="2">
    <source>
        <dbReference type="Pfam" id="PF01266"/>
    </source>
</evidence>
<dbReference type="AlphaFoldDB" id="A0A381UPN4"/>
<dbReference type="Gene3D" id="3.30.9.10">
    <property type="entry name" value="D-Amino Acid Oxidase, subunit A, domain 2"/>
    <property type="match status" value="1"/>
</dbReference>
<dbReference type="SUPFAM" id="SSF101790">
    <property type="entry name" value="Aminomethyltransferase beta-barrel domain"/>
    <property type="match status" value="1"/>
</dbReference>
<feature type="domain" description="GCVT N-terminal" evidence="3">
    <location>
        <begin position="189"/>
        <end position="465"/>
    </location>
</feature>
<evidence type="ECO:0000259" key="3">
    <source>
        <dbReference type="Pfam" id="PF01571"/>
    </source>
</evidence>
<dbReference type="InterPro" id="IPR013977">
    <property type="entry name" value="GcvT_C"/>
</dbReference>
<dbReference type="InterPro" id="IPR006222">
    <property type="entry name" value="GCVT_N"/>
</dbReference>
<dbReference type="SUPFAM" id="SSF103025">
    <property type="entry name" value="Folate-binding domain"/>
    <property type="match status" value="1"/>
</dbReference>
<dbReference type="Gene3D" id="3.50.50.60">
    <property type="entry name" value="FAD/NAD(P)-binding domain"/>
    <property type="match status" value="1"/>
</dbReference>
<dbReference type="SUPFAM" id="SSF51905">
    <property type="entry name" value="FAD/NAD(P)-binding domain"/>
    <property type="match status" value="1"/>
</dbReference>
<dbReference type="Gene3D" id="2.40.30.110">
    <property type="entry name" value="Aminomethyltransferase beta-barrel domains"/>
    <property type="match status" value="1"/>
</dbReference>
<dbReference type="InterPro" id="IPR028896">
    <property type="entry name" value="GcvT/YgfZ/DmdA"/>
</dbReference>
<dbReference type="InterPro" id="IPR027266">
    <property type="entry name" value="TrmE/GcvT-like"/>
</dbReference>
<protein>
    <recommendedName>
        <fullName evidence="7">FAD-dependent oxidoreductase</fullName>
    </recommendedName>
</protein>
<evidence type="ECO:0000256" key="1">
    <source>
        <dbReference type="ARBA" id="ARBA00008609"/>
    </source>
</evidence>
<feature type="domain" description="FAD dependent oxidoreductase central" evidence="5">
    <location>
        <begin position="132"/>
        <end position="186"/>
    </location>
</feature>
<dbReference type="EMBL" id="UINC01006871">
    <property type="protein sequence ID" value="SVA30122.1"/>
    <property type="molecule type" value="Genomic_DNA"/>
</dbReference>
<dbReference type="Gene3D" id="3.30.1360.120">
    <property type="entry name" value="Probable tRNA modification gtpase trme, domain 1"/>
    <property type="match status" value="1"/>
</dbReference>
<dbReference type="Pfam" id="PF01266">
    <property type="entry name" value="DAO"/>
    <property type="match status" value="1"/>
</dbReference>
<dbReference type="SUPFAM" id="SSF54373">
    <property type="entry name" value="FAD-linked reductases, C-terminal domain"/>
    <property type="match status" value="1"/>
</dbReference>
<evidence type="ECO:0000259" key="5">
    <source>
        <dbReference type="Pfam" id="PF16350"/>
    </source>
</evidence>
<evidence type="ECO:0008006" key="7">
    <source>
        <dbReference type="Google" id="ProtNLM"/>
    </source>
</evidence>
<accession>A0A381UPN4</accession>
<feature type="domain" description="Aminomethyltransferase C-terminal" evidence="4">
    <location>
        <begin position="485"/>
        <end position="563"/>
    </location>
</feature>
<feature type="non-terminal residue" evidence="6">
    <location>
        <position position="1"/>
    </location>
</feature>
<dbReference type="InterPro" id="IPR032503">
    <property type="entry name" value="FAO_M"/>
</dbReference>
<reference evidence="6" key="1">
    <citation type="submission" date="2018-05" db="EMBL/GenBank/DDBJ databases">
        <authorList>
            <person name="Lanie J.A."/>
            <person name="Ng W.-L."/>
            <person name="Kazmierczak K.M."/>
            <person name="Andrzejewski T.M."/>
            <person name="Davidsen T.M."/>
            <person name="Wayne K.J."/>
            <person name="Tettelin H."/>
            <person name="Glass J.I."/>
            <person name="Rusch D."/>
            <person name="Podicherti R."/>
            <person name="Tsui H.-C.T."/>
            <person name="Winkler M.E."/>
        </authorList>
    </citation>
    <scope>NUCLEOTIDE SEQUENCE</scope>
</reference>
<dbReference type="Pfam" id="PF08669">
    <property type="entry name" value="GCV_T_C"/>
    <property type="match status" value="1"/>
</dbReference>
<dbReference type="InterPro" id="IPR036188">
    <property type="entry name" value="FAD/NAD-bd_sf"/>
</dbReference>
<dbReference type="InterPro" id="IPR006076">
    <property type="entry name" value="FAD-dep_OxRdtase"/>
</dbReference>
<name>A0A381UPN4_9ZZZZ</name>
<proteinExistence type="inferred from homology"/>
<dbReference type="InterPro" id="IPR029043">
    <property type="entry name" value="GcvT/YgfZ_C"/>
</dbReference>
<evidence type="ECO:0000259" key="4">
    <source>
        <dbReference type="Pfam" id="PF08669"/>
    </source>
</evidence>
<sequence length="571" mass="63272">GDMDFELPVLRDADASFYVRREVDSLLVGPFEPHTEPWGLDGIPDDFHSRLLEPAFDRLESVLEAAAKRVPLFADAGIKTIVNGPDGYTPDGRCLMGPVPGLPNFHVLAGFSIFGIVFGGGAGKYAAEWIVDGQPSDNMWEVDVRRFGGYARSTHYVADRAVDVYGHEYAIHYPELERYAGRPLKTGPLYDRLLDKGAVYGARFGWERPLWFAPERGVRDVYSFRRGSWHDAVGEESRAVRARVGVLDQTSFAKYEVSGPGATVFLDRLCANKLPRAQGRMALTQMCTPKGGIECDLTVTKLGEDHYYVISAAGTENHDLAWIEYHLPKDGSVRLDNVTCRYGVLTIAGPRSRDLLQALTKADCSNEAFRFFLCRDLVVGMAPVRALRVSYVGELGYELHHPLEYQRHLYDLLMAEGAQYEIVDFGYRALDAMRLEKAYRLWGVDISADYTPIEAGLERFVDFDKGDFIGRDVLVKQKERGATKGLACLVIDSDDCDAHGYEPVRAGRDIIGYVAAGGYGPAVEKSIGLAYLPTDFLAPGTALSVELVGKERAATVVEQPLYDPENKKLLS</sequence>
<dbReference type="Gene3D" id="3.30.70.1400">
    <property type="entry name" value="Aminomethyltransferase beta-barrel domains"/>
    <property type="match status" value="1"/>
</dbReference>
<dbReference type="GO" id="GO:0005739">
    <property type="term" value="C:mitochondrion"/>
    <property type="evidence" value="ECO:0007669"/>
    <property type="project" value="TreeGrafter"/>
</dbReference>
<organism evidence="6">
    <name type="scientific">marine metagenome</name>
    <dbReference type="NCBI Taxonomy" id="408172"/>
    <lineage>
        <taxon>unclassified sequences</taxon>
        <taxon>metagenomes</taxon>
        <taxon>ecological metagenomes</taxon>
    </lineage>
</organism>